<feature type="domain" description="TLC" evidence="8">
    <location>
        <begin position="1"/>
        <end position="67"/>
    </location>
</feature>
<feature type="non-terminal residue" evidence="9">
    <location>
        <position position="1"/>
    </location>
</feature>
<evidence type="ECO:0000256" key="5">
    <source>
        <dbReference type="ARBA" id="ARBA00022989"/>
    </source>
</evidence>
<name>A0ABV0UMF0_9TELE</name>
<dbReference type="Proteomes" id="UP001482620">
    <property type="component" value="Unassembled WGS sequence"/>
</dbReference>
<comment type="caution">
    <text evidence="9">The sequence shown here is derived from an EMBL/GenBank/DDBJ whole genome shotgun (WGS) entry which is preliminary data.</text>
</comment>
<evidence type="ECO:0000256" key="1">
    <source>
        <dbReference type="ARBA" id="ARBA00004141"/>
    </source>
</evidence>
<keyword evidence="10" id="KW-1185">Reference proteome</keyword>
<dbReference type="EMBL" id="JAHRIQ010077225">
    <property type="protein sequence ID" value="MEQ2246280.1"/>
    <property type="molecule type" value="Genomic_DNA"/>
</dbReference>
<evidence type="ECO:0000256" key="7">
    <source>
        <dbReference type="ARBA" id="ARBA00049036"/>
    </source>
</evidence>
<dbReference type="Pfam" id="PF03798">
    <property type="entry name" value="TRAM_LAG1_CLN8"/>
    <property type="match status" value="1"/>
</dbReference>
<evidence type="ECO:0000256" key="4">
    <source>
        <dbReference type="ARBA" id="ARBA00022692"/>
    </source>
</evidence>
<evidence type="ECO:0000256" key="3">
    <source>
        <dbReference type="ARBA" id="ARBA00004991"/>
    </source>
</evidence>
<keyword evidence="5" id="KW-1133">Transmembrane helix</keyword>
<evidence type="ECO:0000256" key="2">
    <source>
        <dbReference type="ARBA" id="ARBA00004760"/>
    </source>
</evidence>
<dbReference type="PANTHER" id="PTHR12560:SF62">
    <property type="entry name" value="CERAMIDE SYNTHASE 3 ISOFORM X1"/>
    <property type="match status" value="1"/>
</dbReference>
<comment type="catalytic activity">
    <reaction evidence="7">
        <text>sphinganine + octadecanoyl-CoA = N-(octadecanoyl)-sphinganine + CoA + H(+)</text>
        <dbReference type="Rhea" id="RHEA:36547"/>
        <dbReference type="ChEBI" id="CHEBI:15378"/>
        <dbReference type="ChEBI" id="CHEBI:57287"/>
        <dbReference type="ChEBI" id="CHEBI:57394"/>
        <dbReference type="ChEBI" id="CHEBI:57817"/>
        <dbReference type="ChEBI" id="CHEBI:67033"/>
    </reaction>
    <physiologicalReaction direction="left-to-right" evidence="7">
        <dbReference type="Rhea" id="RHEA:36548"/>
    </physiologicalReaction>
</comment>
<gene>
    <name evidence="9" type="primary">CERS3</name>
    <name evidence="9" type="ORF">ILYODFUR_036811</name>
</gene>
<evidence type="ECO:0000313" key="9">
    <source>
        <dbReference type="EMBL" id="MEQ2246280.1"/>
    </source>
</evidence>
<keyword evidence="6" id="KW-0472">Membrane</keyword>
<dbReference type="InterPro" id="IPR016439">
    <property type="entry name" value="Lag1/Lac1-like"/>
</dbReference>
<dbReference type="PANTHER" id="PTHR12560">
    <property type="entry name" value="LONGEVITY ASSURANCE FACTOR 1 LAG1"/>
    <property type="match status" value="1"/>
</dbReference>
<sequence>WRFVFYLSASIGGITALYDKEWLYDTREVWTGYPKQSLLESQYWYYILEMSFYGCLLCSVAFDVKRKVSCAPEDQNFCSSVAQFYITYTIHFVIVHVKY</sequence>
<proteinExistence type="predicted"/>
<comment type="pathway">
    <text evidence="3">Sphingolipid metabolism.</text>
</comment>
<dbReference type="InterPro" id="IPR006634">
    <property type="entry name" value="TLC-dom"/>
</dbReference>
<protein>
    <submittedName>
        <fullName evidence="9">Ceramide synthase 3</fullName>
    </submittedName>
</protein>
<organism evidence="9 10">
    <name type="scientific">Ilyodon furcidens</name>
    <name type="common">goldbreast splitfin</name>
    <dbReference type="NCBI Taxonomy" id="33524"/>
    <lineage>
        <taxon>Eukaryota</taxon>
        <taxon>Metazoa</taxon>
        <taxon>Chordata</taxon>
        <taxon>Craniata</taxon>
        <taxon>Vertebrata</taxon>
        <taxon>Euteleostomi</taxon>
        <taxon>Actinopterygii</taxon>
        <taxon>Neopterygii</taxon>
        <taxon>Teleostei</taxon>
        <taxon>Neoteleostei</taxon>
        <taxon>Acanthomorphata</taxon>
        <taxon>Ovalentaria</taxon>
        <taxon>Atherinomorphae</taxon>
        <taxon>Cyprinodontiformes</taxon>
        <taxon>Goodeidae</taxon>
        <taxon>Ilyodon</taxon>
    </lineage>
</organism>
<accession>A0ABV0UMF0</accession>
<evidence type="ECO:0000256" key="6">
    <source>
        <dbReference type="ARBA" id="ARBA00023136"/>
    </source>
</evidence>
<comment type="pathway">
    <text evidence="2">Lipid metabolism; sphingolipid metabolism.</text>
</comment>
<evidence type="ECO:0000313" key="10">
    <source>
        <dbReference type="Proteomes" id="UP001482620"/>
    </source>
</evidence>
<comment type="subcellular location">
    <subcellularLocation>
        <location evidence="1">Membrane</location>
        <topology evidence="1">Multi-pass membrane protein</topology>
    </subcellularLocation>
</comment>
<keyword evidence="4" id="KW-0812">Transmembrane</keyword>
<evidence type="ECO:0000259" key="8">
    <source>
        <dbReference type="Pfam" id="PF03798"/>
    </source>
</evidence>
<reference evidence="9 10" key="1">
    <citation type="submission" date="2021-06" db="EMBL/GenBank/DDBJ databases">
        <authorList>
            <person name="Palmer J.M."/>
        </authorList>
    </citation>
    <scope>NUCLEOTIDE SEQUENCE [LARGE SCALE GENOMIC DNA]</scope>
    <source>
        <strain evidence="10">if_2019</strain>
        <tissue evidence="9">Muscle</tissue>
    </source>
</reference>